<keyword evidence="3" id="KW-1185">Reference proteome</keyword>
<name>A0A9N9MTE9_9CUCU</name>
<feature type="region of interest" description="Disordered" evidence="1">
    <location>
        <begin position="77"/>
        <end position="104"/>
    </location>
</feature>
<protein>
    <submittedName>
        <fullName evidence="2">Uncharacterized protein</fullName>
    </submittedName>
</protein>
<reference evidence="2" key="1">
    <citation type="submission" date="2022-01" db="EMBL/GenBank/DDBJ databases">
        <authorList>
            <person name="King R."/>
        </authorList>
    </citation>
    <scope>NUCLEOTIDE SEQUENCE</scope>
</reference>
<accession>A0A9N9MTE9</accession>
<organism evidence="2 3">
    <name type="scientific">Ceutorhynchus assimilis</name>
    <name type="common">cabbage seed weevil</name>
    <dbReference type="NCBI Taxonomy" id="467358"/>
    <lineage>
        <taxon>Eukaryota</taxon>
        <taxon>Metazoa</taxon>
        <taxon>Ecdysozoa</taxon>
        <taxon>Arthropoda</taxon>
        <taxon>Hexapoda</taxon>
        <taxon>Insecta</taxon>
        <taxon>Pterygota</taxon>
        <taxon>Neoptera</taxon>
        <taxon>Endopterygota</taxon>
        <taxon>Coleoptera</taxon>
        <taxon>Polyphaga</taxon>
        <taxon>Cucujiformia</taxon>
        <taxon>Curculionidae</taxon>
        <taxon>Ceutorhynchinae</taxon>
        <taxon>Ceutorhynchus</taxon>
    </lineage>
</organism>
<proteinExistence type="predicted"/>
<evidence type="ECO:0000313" key="2">
    <source>
        <dbReference type="EMBL" id="CAG9769539.1"/>
    </source>
</evidence>
<sequence>MEMGKETICDFLRKIDCEEFVEIFESILVSSCEKLPNRFDTLSPSLMYDMIHHYNNYTNTLSRFLTGYHQLEEQNDDNENALSSLCEDTTPDEEPRCRSNSSATSKSFTIAAILGLNNNDNGNL</sequence>
<evidence type="ECO:0000313" key="3">
    <source>
        <dbReference type="Proteomes" id="UP001152799"/>
    </source>
</evidence>
<dbReference type="EMBL" id="OU892281">
    <property type="protein sequence ID" value="CAG9769539.1"/>
    <property type="molecule type" value="Genomic_DNA"/>
</dbReference>
<evidence type="ECO:0000256" key="1">
    <source>
        <dbReference type="SAM" id="MobiDB-lite"/>
    </source>
</evidence>
<gene>
    <name evidence="2" type="ORF">CEUTPL_LOCUS10046</name>
</gene>
<dbReference type="AlphaFoldDB" id="A0A9N9MTE9"/>
<dbReference type="Proteomes" id="UP001152799">
    <property type="component" value="Chromosome 5"/>
</dbReference>
<dbReference type="OrthoDB" id="6159439at2759"/>